<keyword evidence="2" id="KW-1185">Reference proteome</keyword>
<evidence type="ECO:0000313" key="2">
    <source>
        <dbReference type="Proteomes" id="UP001198612"/>
    </source>
</evidence>
<sequence>MSYKKLTPVAVIASFDSEGNIKPLYFRYKNERIQVSTKMCISQMHDIIFSCEYMIEYDNAVRTIGLLYKTDKHKWFIINQS</sequence>
<evidence type="ECO:0000313" key="1">
    <source>
        <dbReference type="EMBL" id="MCC2228438.1"/>
    </source>
</evidence>
<dbReference type="AlphaFoldDB" id="A0AAW4W4J6"/>
<reference evidence="1 2" key="1">
    <citation type="submission" date="2021-10" db="EMBL/GenBank/DDBJ databases">
        <title>Anaerobic single-cell dispensing facilitates the cultivation of human gut bacteria.</title>
        <authorList>
            <person name="Afrizal A."/>
        </authorList>
    </citation>
    <scope>NUCLEOTIDE SEQUENCE [LARGE SCALE GENOMIC DNA]</scope>
    <source>
        <strain evidence="1 2">CLA-AA-H217</strain>
    </source>
</reference>
<protein>
    <submittedName>
        <fullName evidence="1">Uncharacterized protein</fullName>
    </submittedName>
</protein>
<dbReference type="RefSeq" id="WP_227588866.1">
    <property type="nucleotide sequence ID" value="NZ_JAJEQQ010000018.1"/>
</dbReference>
<dbReference type="EMBL" id="JAJEQQ010000018">
    <property type="protein sequence ID" value="MCC2228438.1"/>
    <property type="molecule type" value="Genomic_DNA"/>
</dbReference>
<comment type="caution">
    <text evidence="1">The sequence shown here is derived from an EMBL/GenBank/DDBJ whole genome shotgun (WGS) entry which is preliminary data.</text>
</comment>
<proteinExistence type="predicted"/>
<dbReference type="Proteomes" id="UP001198612">
    <property type="component" value="Unassembled WGS sequence"/>
</dbReference>
<accession>A0AAW4W4J6</accession>
<gene>
    <name evidence="1" type="ORF">LKD40_11585</name>
</gene>
<organism evidence="1 2">
    <name type="scientific">Blautia fusiformis</name>
    <dbReference type="NCBI Taxonomy" id="2881264"/>
    <lineage>
        <taxon>Bacteria</taxon>
        <taxon>Bacillati</taxon>
        <taxon>Bacillota</taxon>
        <taxon>Clostridia</taxon>
        <taxon>Lachnospirales</taxon>
        <taxon>Lachnospiraceae</taxon>
        <taxon>Blautia</taxon>
    </lineage>
</organism>
<name>A0AAW4W4J6_9FIRM</name>